<evidence type="ECO:0000313" key="2">
    <source>
        <dbReference type="EMBL" id="KAK0745084.1"/>
    </source>
</evidence>
<gene>
    <name evidence="2" type="ORF">B0T21DRAFT_97356</name>
</gene>
<accession>A0AA40ETA8</accession>
<protein>
    <submittedName>
        <fullName evidence="2">Uncharacterized protein</fullName>
    </submittedName>
</protein>
<organism evidence="2 3">
    <name type="scientific">Apiosordaria backusii</name>
    <dbReference type="NCBI Taxonomy" id="314023"/>
    <lineage>
        <taxon>Eukaryota</taxon>
        <taxon>Fungi</taxon>
        <taxon>Dikarya</taxon>
        <taxon>Ascomycota</taxon>
        <taxon>Pezizomycotina</taxon>
        <taxon>Sordariomycetes</taxon>
        <taxon>Sordariomycetidae</taxon>
        <taxon>Sordariales</taxon>
        <taxon>Lasiosphaeriaceae</taxon>
        <taxon>Apiosordaria</taxon>
    </lineage>
</organism>
<dbReference type="AlphaFoldDB" id="A0AA40ETA8"/>
<evidence type="ECO:0000313" key="3">
    <source>
        <dbReference type="Proteomes" id="UP001172159"/>
    </source>
</evidence>
<dbReference type="Proteomes" id="UP001172159">
    <property type="component" value="Unassembled WGS sequence"/>
</dbReference>
<feature type="signal peptide" evidence="1">
    <location>
        <begin position="1"/>
        <end position="21"/>
    </location>
</feature>
<sequence>MWLFYARILLAFFTTQDPSTARIWSIVGLRTVHLREISPSRIAALKKRVLSMPDCSWNLDSQRLQNVGFAIPMPQWIDRISHHAAKIFLVGRDQSADS</sequence>
<keyword evidence="3" id="KW-1185">Reference proteome</keyword>
<evidence type="ECO:0000256" key="1">
    <source>
        <dbReference type="SAM" id="SignalP"/>
    </source>
</evidence>
<comment type="caution">
    <text evidence="2">The sequence shown here is derived from an EMBL/GenBank/DDBJ whole genome shotgun (WGS) entry which is preliminary data.</text>
</comment>
<proteinExistence type="predicted"/>
<feature type="chain" id="PRO_5041304954" evidence="1">
    <location>
        <begin position="22"/>
        <end position="98"/>
    </location>
</feature>
<reference evidence="2" key="1">
    <citation type="submission" date="2023-06" db="EMBL/GenBank/DDBJ databases">
        <title>Genome-scale phylogeny and comparative genomics of the fungal order Sordariales.</title>
        <authorList>
            <consortium name="Lawrence Berkeley National Laboratory"/>
            <person name="Hensen N."/>
            <person name="Bonometti L."/>
            <person name="Westerberg I."/>
            <person name="Brannstrom I.O."/>
            <person name="Guillou S."/>
            <person name="Cros-Aarteil S."/>
            <person name="Calhoun S."/>
            <person name="Haridas S."/>
            <person name="Kuo A."/>
            <person name="Mondo S."/>
            <person name="Pangilinan J."/>
            <person name="Riley R."/>
            <person name="Labutti K."/>
            <person name="Andreopoulos B."/>
            <person name="Lipzen A."/>
            <person name="Chen C."/>
            <person name="Yanf M."/>
            <person name="Daum C."/>
            <person name="Ng V."/>
            <person name="Clum A."/>
            <person name="Steindorff A."/>
            <person name="Ohm R."/>
            <person name="Martin F."/>
            <person name="Silar P."/>
            <person name="Natvig D."/>
            <person name="Lalanne C."/>
            <person name="Gautier V."/>
            <person name="Ament-Velasquez S.L."/>
            <person name="Kruys A."/>
            <person name="Hutchinson M.I."/>
            <person name="Powell A.J."/>
            <person name="Barry K."/>
            <person name="Miller A.N."/>
            <person name="Grigoriev I.V."/>
            <person name="Debuchy R."/>
            <person name="Gladieux P."/>
            <person name="Thoren M.H."/>
            <person name="Johannesson H."/>
        </authorList>
    </citation>
    <scope>NUCLEOTIDE SEQUENCE</scope>
    <source>
        <strain evidence="2">CBS 540.89</strain>
    </source>
</reference>
<dbReference type="EMBL" id="JAUKTV010000002">
    <property type="protein sequence ID" value="KAK0745084.1"/>
    <property type="molecule type" value="Genomic_DNA"/>
</dbReference>
<name>A0AA40ETA8_9PEZI</name>
<keyword evidence="1" id="KW-0732">Signal</keyword>